<sequence>MEIKNAADQDRAYKAEFPELPMQWKNYGYEITEKLGEGISGSVYKLVKNKGEADEEISALKMISWTLNKKMVYREYGNDWVKARRDFTQFFNDKVAHEVSRLESFAGAENIVQIKGSCLEKMPEENFWKLYIQMEYLEDFTEYLGKNYMEKNETMDAEEVIRFGIEICSALEICHEKGIIHRDIKPDNLMVSKERQFKLGDFGIAREPISGTMTVAGTPDYMAPEVKETTIYDKTADIYSLGLVLYYLSNDFRLPFSDVADPEERINRRMKKDAVLPEPENAFADMRKLILKACAYDPKDRYQSAGEMKKALENIQKHPYGLCPKCGKVLVKKPGQYGAFVACTGYRKGNPDSCDYRMNLKKLMEQLNAGKEQNA</sequence>
<evidence type="ECO:0000256" key="3">
    <source>
        <dbReference type="ARBA" id="ARBA00022777"/>
    </source>
</evidence>
<dbReference type="RefSeq" id="WP_173866742.1">
    <property type="nucleotide sequence ID" value="NZ_JAAWUU010000047.1"/>
</dbReference>
<comment type="caution">
    <text evidence="7">The sequence shown here is derived from an EMBL/GenBank/DDBJ whole genome shotgun (WGS) entry which is preliminary data.</text>
</comment>
<dbReference type="SUPFAM" id="SSF56112">
    <property type="entry name" value="Protein kinase-like (PK-like)"/>
    <property type="match status" value="1"/>
</dbReference>
<protein>
    <submittedName>
        <fullName evidence="7">Protein kinase</fullName>
    </submittedName>
</protein>
<dbReference type="InterPro" id="IPR000719">
    <property type="entry name" value="Prot_kinase_dom"/>
</dbReference>
<dbReference type="SMART" id="SM00220">
    <property type="entry name" value="S_TKc"/>
    <property type="match status" value="1"/>
</dbReference>
<dbReference type="Gene3D" id="1.10.510.10">
    <property type="entry name" value="Transferase(Phosphotransferase) domain 1"/>
    <property type="match status" value="1"/>
</dbReference>
<dbReference type="PROSITE" id="PS00108">
    <property type="entry name" value="PROTEIN_KINASE_ST"/>
    <property type="match status" value="1"/>
</dbReference>
<feature type="binding site" evidence="5">
    <location>
        <position position="61"/>
    </location>
    <ligand>
        <name>ATP</name>
        <dbReference type="ChEBI" id="CHEBI:30616"/>
    </ligand>
</feature>
<evidence type="ECO:0000259" key="6">
    <source>
        <dbReference type="PROSITE" id="PS50011"/>
    </source>
</evidence>
<dbReference type="CDD" id="cd14014">
    <property type="entry name" value="STKc_PknB_like"/>
    <property type="match status" value="1"/>
</dbReference>
<dbReference type="InterPro" id="IPR008271">
    <property type="entry name" value="Ser/Thr_kinase_AS"/>
</dbReference>
<dbReference type="Gene3D" id="3.30.65.10">
    <property type="entry name" value="Bacterial Topoisomerase I, domain 1"/>
    <property type="match status" value="1"/>
</dbReference>
<name>A0ABX2H0Y4_9FIRM</name>
<dbReference type="PROSITE" id="PS50011">
    <property type="entry name" value="PROTEIN_KINASE_DOM"/>
    <property type="match status" value="1"/>
</dbReference>
<evidence type="ECO:0000313" key="8">
    <source>
        <dbReference type="Proteomes" id="UP000821846"/>
    </source>
</evidence>
<dbReference type="PANTHER" id="PTHR24348:SF22">
    <property type="entry name" value="NON-SPECIFIC SERINE_THREONINE PROTEIN KINASE"/>
    <property type="match status" value="1"/>
</dbReference>
<organism evidence="7 8">
    <name type="scientific">Faecalicatena fissicatena</name>
    <dbReference type="NCBI Taxonomy" id="290055"/>
    <lineage>
        <taxon>Bacteria</taxon>
        <taxon>Bacillati</taxon>
        <taxon>Bacillota</taxon>
        <taxon>Clostridia</taxon>
        <taxon>Lachnospirales</taxon>
        <taxon>Lachnospiraceae</taxon>
        <taxon>Faecalicatena</taxon>
    </lineage>
</organism>
<keyword evidence="8" id="KW-1185">Reference proteome</keyword>
<evidence type="ECO:0000256" key="2">
    <source>
        <dbReference type="ARBA" id="ARBA00022741"/>
    </source>
</evidence>
<evidence type="ECO:0000256" key="5">
    <source>
        <dbReference type="PROSITE-ProRule" id="PRU10141"/>
    </source>
</evidence>
<dbReference type="Pfam" id="PF00069">
    <property type="entry name" value="Pkinase"/>
    <property type="match status" value="1"/>
</dbReference>
<keyword evidence="1" id="KW-0808">Transferase</keyword>
<proteinExistence type="predicted"/>
<dbReference type="SUPFAM" id="SSF57783">
    <property type="entry name" value="Zinc beta-ribbon"/>
    <property type="match status" value="1"/>
</dbReference>
<dbReference type="PANTHER" id="PTHR24348">
    <property type="entry name" value="SERINE/THREONINE-PROTEIN KINASE UNC-51-RELATED"/>
    <property type="match status" value="1"/>
</dbReference>
<dbReference type="InterPro" id="IPR045269">
    <property type="entry name" value="Atg1-like"/>
</dbReference>
<feature type="domain" description="Protein kinase" evidence="6">
    <location>
        <begin position="29"/>
        <end position="321"/>
    </location>
</feature>
<dbReference type="EMBL" id="JAAWUZ010000048">
    <property type="protein sequence ID" value="NSG30894.1"/>
    <property type="molecule type" value="Genomic_DNA"/>
</dbReference>
<reference evidence="7 8" key="1">
    <citation type="journal article" date="2020" name="Cell Host Microbe">
        <title>Functional and Genomic Variation between Human-Derived Isolates of Lachnospiraceae Reveals Inter- and Intra-Species Diversity.</title>
        <authorList>
            <person name="Sorbara M.T."/>
            <person name="Littmann E.R."/>
            <person name="Fontana E."/>
            <person name="Moody T.U."/>
            <person name="Kohout C.E."/>
            <person name="Gjonbalaj M."/>
            <person name="Eaton V."/>
            <person name="Seok R."/>
            <person name="Leiner I.M."/>
            <person name="Pamer E.G."/>
        </authorList>
    </citation>
    <scope>NUCLEOTIDE SEQUENCE [LARGE SCALE GENOMIC DNA]</scope>
    <source>
        <strain evidence="7 8">MSK.14.16</strain>
    </source>
</reference>
<dbReference type="GO" id="GO:0016301">
    <property type="term" value="F:kinase activity"/>
    <property type="evidence" value="ECO:0007669"/>
    <property type="project" value="UniProtKB-KW"/>
</dbReference>
<evidence type="ECO:0000256" key="4">
    <source>
        <dbReference type="ARBA" id="ARBA00022840"/>
    </source>
</evidence>
<accession>A0ABX2H0Y4</accession>
<dbReference type="InterPro" id="IPR011009">
    <property type="entry name" value="Kinase-like_dom_sf"/>
</dbReference>
<keyword evidence="3 7" id="KW-0418">Kinase</keyword>
<dbReference type="PROSITE" id="PS00107">
    <property type="entry name" value="PROTEIN_KINASE_ATP"/>
    <property type="match status" value="1"/>
</dbReference>
<gene>
    <name evidence="7" type="ORF">HFM93_11575</name>
</gene>
<dbReference type="InterPro" id="IPR017441">
    <property type="entry name" value="Protein_kinase_ATP_BS"/>
</dbReference>
<evidence type="ECO:0000313" key="7">
    <source>
        <dbReference type="EMBL" id="NSG30894.1"/>
    </source>
</evidence>
<keyword evidence="4 5" id="KW-0067">ATP-binding</keyword>
<keyword evidence="2 5" id="KW-0547">Nucleotide-binding</keyword>
<dbReference type="Proteomes" id="UP000821846">
    <property type="component" value="Unassembled WGS sequence"/>
</dbReference>
<dbReference type="Gene3D" id="3.30.200.20">
    <property type="entry name" value="Phosphorylase Kinase, domain 1"/>
    <property type="match status" value="1"/>
</dbReference>
<evidence type="ECO:0000256" key="1">
    <source>
        <dbReference type="ARBA" id="ARBA00022679"/>
    </source>
</evidence>